<dbReference type="EMBL" id="BMBA01000001">
    <property type="protein sequence ID" value="GFZ30076.1"/>
    <property type="molecule type" value="Genomic_DNA"/>
</dbReference>
<evidence type="ECO:0000313" key="2">
    <source>
        <dbReference type="Proteomes" id="UP000663802"/>
    </source>
</evidence>
<dbReference type="Proteomes" id="UP000663802">
    <property type="component" value="Unassembled WGS sequence"/>
</dbReference>
<comment type="caution">
    <text evidence="1">The sequence shown here is derived from an EMBL/GenBank/DDBJ whole genome shotgun (WGS) entry which is preliminary data.</text>
</comment>
<keyword evidence="2" id="KW-1185">Reference proteome</keyword>
<protein>
    <submittedName>
        <fullName evidence="1">Uncharacterized protein</fullName>
    </submittedName>
</protein>
<organism evidence="1 2">
    <name type="scientific">Clostridium zeae</name>
    <dbReference type="NCBI Taxonomy" id="2759022"/>
    <lineage>
        <taxon>Bacteria</taxon>
        <taxon>Bacillati</taxon>
        <taxon>Bacillota</taxon>
        <taxon>Clostridia</taxon>
        <taxon>Eubacteriales</taxon>
        <taxon>Clostridiaceae</taxon>
        <taxon>Clostridium</taxon>
    </lineage>
</organism>
<proteinExistence type="predicted"/>
<name>A0ABQ1E5Q3_9CLOT</name>
<accession>A0ABQ1E5Q3</accession>
<gene>
    <name evidence="1" type="ORF">CSC2_06020</name>
</gene>
<evidence type="ECO:0000313" key="1">
    <source>
        <dbReference type="EMBL" id="GFZ30076.1"/>
    </source>
</evidence>
<sequence length="49" mass="5672">MGYTSCIKCNAIYFTSDQDGKHIPSTNLLIENHYCSKCRGEFIRSIKKR</sequence>
<reference evidence="1 2" key="1">
    <citation type="journal article" date="2021" name="Int. J. Syst. Evol. Microbiol.">
        <title>Clostridium zeae sp. nov., isolated from corn silage.</title>
        <authorList>
            <person name="Kobayashi H."/>
            <person name="Tanizawa Y."/>
            <person name="Yagura M."/>
            <person name="Sakamoto M."/>
            <person name="Ohkuma M."/>
            <person name="Tohno M."/>
        </authorList>
    </citation>
    <scope>NUCLEOTIDE SEQUENCE [LARGE SCALE GENOMIC DNA]</scope>
    <source>
        <strain evidence="1 2">CSC2</strain>
    </source>
</reference>